<dbReference type="Pfam" id="PF08284">
    <property type="entry name" value="RVP_2"/>
    <property type="match status" value="1"/>
</dbReference>
<accession>A0A5B6WS31</accession>
<dbReference type="Gene3D" id="3.10.10.10">
    <property type="entry name" value="HIV Type 1 Reverse Transcriptase, subunit A, domain 1"/>
    <property type="match status" value="1"/>
</dbReference>
<dbReference type="InterPro" id="IPR043128">
    <property type="entry name" value="Rev_trsase/Diguanyl_cyclase"/>
</dbReference>
<dbReference type="InterPro" id="IPR041577">
    <property type="entry name" value="RT_RNaseH_2"/>
</dbReference>
<organism evidence="2 3">
    <name type="scientific">Gossypium australe</name>
    <dbReference type="NCBI Taxonomy" id="47621"/>
    <lineage>
        <taxon>Eukaryota</taxon>
        <taxon>Viridiplantae</taxon>
        <taxon>Streptophyta</taxon>
        <taxon>Embryophyta</taxon>
        <taxon>Tracheophyta</taxon>
        <taxon>Spermatophyta</taxon>
        <taxon>Magnoliopsida</taxon>
        <taxon>eudicotyledons</taxon>
        <taxon>Gunneridae</taxon>
        <taxon>Pentapetalae</taxon>
        <taxon>rosids</taxon>
        <taxon>malvids</taxon>
        <taxon>Malvales</taxon>
        <taxon>Malvaceae</taxon>
        <taxon>Malvoideae</taxon>
        <taxon>Gossypium</taxon>
    </lineage>
</organism>
<dbReference type="SUPFAM" id="SSF56672">
    <property type="entry name" value="DNA/RNA polymerases"/>
    <property type="match status" value="1"/>
</dbReference>
<dbReference type="CDD" id="cd01647">
    <property type="entry name" value="RT_LTR"/>
    <property type="match status" value="1"/>
</dbReference>
<feature type="domain" description="Reverse transcriptase/retrotransposon-derived protein RNase H-like" evidence="1">
    <location>
        <begin position="283"/>
        <end position="374"/>
    </location>
</feature>
<dbReference type="AlphaFoldDB" id="A0A5B6WS31"/>
<sequence length="478" mass="55393">MLLSFREFDIILGMDWLKLHDAMVNCRLKQIDLRCQTDEMITIESDRSNSVTKVISAISAQKLIRRGCETIFTYILDTLDSGSKLDQLPKLPLEREVEFAIELMYGTALILIVPYRMASAKLKEHKTRLQELLDRGFIRLRGINIFLSRIDDLFDQLKGATVFSKTNLRSSYYPLRFKNINVPKTTFRTHYGHYEFLVMSFELTNALTTFTDMMNQIFQPHLDRFVVKLYAKFTKCEFWLKEIGFLGHIISVDEIRVDPSKISRIVNWKAPKNVSKKKVECVWSGNCQQSFDQLKSLLTKALILTQHESGKEYVVYSDASLSGLSCLLMQSGKVIAYVSRQLKPHMRNYLTHDLELAVIVFTLKICRRYLYGEKCHRWWLEFLKDYDIVIDNHPRKANMVADTLSRKSLFALKALNAQLTLNSDQSTESRVDTDGMLYFHNKLCVPNNLELKRDILSEAHSSTYSIHPGSTKMFGNLK</sequence>
<dbReference type="PANTHER" id="PTHR24559:SF444">
    <property type="entry name" value="REVERSE TRANSCRIPTASE DOMAIN-CONTAINING PROTEIN"/>
    <property type="match status" value="1"/>
</dbReference>
<protein>
    <submittedName>
        <fullName evidence="2">DNA/RNA polymerases superfamily protein</fullName>
    </submittedName>
</protein>
<comment type="caution">
    <text evidence="2">The sequence shown here is derived from an EMBL/GenBank/DDBJ whole genome shotgun (WGS) entry which is preliminary data.</text>
</comment>
<reference evidence="3" key="1">
    <citation type="journal article" date="2019" name="Plant Biotechnol. J.">
        <title>Genome sequencing of the Australian wild diploid species Gossypium australe highlights disease resistance and delayed gland morphogenesis.</title>
        <authorList>
            <person name="Cai Y."/>
            <person name="Cai X."/>
            <person name="Wang Q."/>
            <person name="Wang P."/>
            <person name="Zhang Y."/>
            <person name="Cai C."/>
            <person name="Xu Y."/>
            <person name="Wang K."/>
            <person name="Zhou Z."/>
            <person name="Wang C."/>
            <person name="Geng S."/>
            <person name="Li B."/>
            <person name="Dong Q."/>
            <person name="Hou Y."/>
            <person name="Wang H."/>
            <person name="Ai P."/>
            <person name="Liu Z."/>
            <person name="Yi F."/>
            <person name="Sun M."/>
            <person name="An G."/>
            <person name="Cheng J."/>
            <person name="Zhang Y."/>
            <person name="Shi Q."/>
            <person name="Xie Y."/>
            <person name="Shi X."/>
            <person name="Chang Y."/>
            <person name="Huang F."/>
            <person name="Chen Y."/>
            <person name="Hong S."/>
            <person name="Mi L."/>
            <person name="Sun Q."/>
            <person name="Zhang L."/>
            <person name="Zhou B."/>
            <person name="Peng R."/>
            <person name="Zhang X."/>
            <person name="Liu F."/>
        </authorList>
    </citation>
    <scope>NUCLEOTIDE SEQUENCE [LARGE SCALE GENOMIC DNA]</scope>
    <source>
        <strain evidence="3">cv. PA1801</strain>
    </source>
</reference>
<dbReference type="PANTHER" id="PTHR24559">
    <property type="entry name" value="TRANSPOSON TY3-I GAG-POL POLYPROTEIN"/>
    <property type="match status" value="1"/>
</dbReference>
<evidence type="ECO:0000313" key="3">
    <source>
        <dbReference type="Proteomes" id="UP000325315"/>
    </source>
</evidence>
<dbReference type="Pfam" id="PF17919">
    <property type="entry name" value="RT_RNaseH_2"/>
    <property type="match status" value="1"/>
</dbReference>
<dbReference type="Proteomes" id="UP000325315">
    <property type="component" value="Unassembled WGS sequence"/>
</dbReference>
<keyword evidence="3" id="KW-1185">Reference proteome</keyword>
<dbReference type="InterPro" id="IPR043502">
    <property type="entry name" value="DNA/RNA_pol_sf"/>
</dbReference>
<dbReference type="OrthoDB" id="1733657at2759"/>
<dbReference type="InterPro" id="IPR053134">
    <property type="entry name" value="RNA-dir_DNA_polymerase"/>
</dbReference>
<gene>
    <name evidence="2" type="ORF">EPI10_005873</name>
</gene>
<evidence type="ECO:0000313" key="2">
    <source>
        <dbReference type="EMBL" id="KAA3483725.1"/>
    </source>
</evidence>
<name>A0A5B6WS31_9ROSI</name>
<evidence type="ECO:0000259" key="1">
    <source>
        <dbReference type="Pfam" id="PF17919"/>
    </source>
</evidence>
<proteinExistence type="predicted"/>
<dbReference type="EMBL" id="SMMG02000002">
    <property type="protein sequence ID" value="KAA3483725.1"/>
    <property type="molecule type" value="Genomic_DNA"/>
</dbReference>
<dbReference type="Gene3D" id="3.30.70.270">
    <property type="match status" value="1"/>
</dbReference>